<gene>
    <name evidence="2" type="ORF">RDB_LOCUS26603</name>
</gene>
<accession>A0A8H3HLP0</accession>
<dbReference type="AlphaFoldDB" id="A0A8H3HLP0"/>
<proteinExistence type="predicted"/>
<sequence length="290" mass="32116">MPSPSATPYAKPTQVGRSRSDVSLMRDKNGCITCRVRQKVGVAPIKSDTRTEGGFQKCSGVEPGQASCSDCLRLNIQCLGVSHNRPDWLRNPEALKETKYRIKHHLTEHPVPRGRGPAPKRPHLDFYDLIEKYSPRIPTAEEYVTLDRLQRMSPESPSQTTNYSSGYLSVQGSHYTSPTTPSPSSSYAAMPRTPTSTEGSLFVSTDMCNYPGGMMNQEIFYNQQAPAYVPQNESFDHLVSPSSSQLSAGGSPYRLTHASPDSLFLTSPISPYYYAPDYLSEHTSPSARRQ</sequence>
<organism evidence="2 3">
    <name type="scientific">Rhizoctonia solani</name>
    <dbReference type="NCBI Taxonomy" id="456999"/>
    <lineage>
        <taxon>Eukaryota</taxon>
        <taxon>Fungi</taxon>
        <taxon>Dikarya</taxon>
        <taxon>Basidiomycota</taxon>
        <taxon>Agaricomycotina</taxon>
        <taxon>Agaricomycetes</taxon>
        <taxon>Cantharellales</taxon>
        <taxon>Ceratobasidiaceae</taxon>
        <taxon>Rhizoctonia</taxon>
    </lineage>
</organism>
<name>A0A8H3HLP0_9AGAM</name>
<protein>
    <recommendedName>
        <fullName evidence="4">Zn(2)-C6 fungal-type domain-containing protein</fullName>
    </recommendedName>
</protein>
<evidence type="ECO:0000313" key="3">
    <source>
        <dbReference type="Proteomes" id="UP000663827"/>
    </source>
</evidence>
<dbReference type="EMBL" id="CAJNJQ010000538">
    <property type="protein sequence ID" value="CAE7084672.1"/>
    <property type="molecule type" value="Genomic_DNA"/>
</dbReference>
<evidence type="ECO:0000313" key="2">
    <source>
        <dbReference type="EMBL" id="CAE7084672.1"/>
    </source>
</evidence>
<evidence type="ECO:0008006" key="4">
    <source>
        <dbReference type="Google" id="ProtNLM"/>
    </source>
</evidence>
<feature type="region of interest" description="Disordered" evidence="1">
    <location>
        <begin position="1"/>
        <end position="20"/>
    </location>
</feature>
<dbReference type="Proteomes" id="UP000663827">
    <property type="component" value="Unassembled WGS sequence"/>
</dbReference>
<feature type="compositionally biased region" description="Low complexity" evidence="1">
    <location>
        <begin position="176"/>
        <end position="186"/>
    </location>
</feature>
<reference evidence="2" key="1">
    <citation type="submission" date="2021-01" db="EMBL/GenBank/DDBJ databases">
        <authorList>
            <person name="Kaushik A."/>
        </authorList>
    </citation>
    <scope>NUCLEOTIDE SEQUENCE</scope>
    <source>
        <strain evidence="2">AG5</strain>
    </source>
</reference>
<feature type="compositionally biased region" description="Polar residues" evidence="1">
    <location>
        <begin position="153"/>
        <end position="175"/>
    </location>
</feature>
<comment type="caution">
    <text evidence="2">The sequence shown here is derived from an EMBL/GenBank/DDBJ whole genome shotgun (WGS) entry which is preliminary data.</text>
</comment>
<evidence type="ECO:0000256" key="1">
    <source>
        <dbReference type="SAM" id="MobiDB-lite"/>
    </source>
</evidence>
<feature type="region of interest" description="Disordered" evidence="1">
    <location>
        <begin position="151"/>
        <end position="200"/>
    </location>
</feature>